<dbReference type="Proteomes" id="UP000504693">
    <property type="component" value="Chromosome"/>
</dbReference>
<evidence type="ECO:0000259" key="6">
    <source>
        <dbReference type="Pfam" id="PF00593"/>
    </source>
</evidence>
<sequence length="907" mass="99329">MSTGKQLTALLLLSTALNMPSIAFAQASAPTADDQTVEDLQDAPVDVIDDAQEDQEFEQPEVSIPGGSIVVTGRRRQDVTRASTQVVSVLDAASIARTGEGDIAGALNRVTGLSTVGNGLVYVRGLGDRYSLALLNGLPLPSPEPLSRVVPLDIFPTSIVASSLVQKTYSANFPGEFGGGVINLTTRAIPTESFVKISGSLSGDTETTGGDGYTYYGSSYDWFGFDSGRRDLTPALQQYFASGLPIEDPAVDQQAILLNIADPNLVVLQKTDHLPVNFSAGITAGTAFDVFGDGQLGIIATASLSNKWRNRYITKQTAVNDDLDLDTDGREFSTDNRILVNAMLGLGLEVGEHRFRLTNLFIRDTLKRGALRQSEDFQNGDTDLTQDTAWYERQLFDTQFTGELRFNDLSVDVRAGYAQTQREAPYEWTFRYTRSNNANDPFGDIFLNTLNPQRGGVIVAFSDLTEDLYYGGLDVSYQLADWLGVTVGGAYTDTSRFSSRRELDIRATGDYPDVFGAFRPDLLLQPSLIKFGFDPAAQQAAGLGPFGYTIFDTTGSDPAFDAGLEIKAGYVQARVKPVDTISLDLGVRYEDATQEVIPLGLDGQPNGSTTGSLLTNDYFLPAATLTWEASDSLQLRLNASKTIARPQFRELVFQTYYDPESNRRFNGNPQLVDSKLTNYEARAEYYWGSGSRASVAGFYKDIERPIEVFSSFSDNDQVSGFANAPSAELYGAEFEFQWNKDLYELGGWFESKRFVAIANYTYTKSELKVSDSDTTQVFPSVPQPATNFFRDGVPLTGQSDHLVNLQLGIEDLDKVSQATLLLTYASERVTSRGTGTLPDIVENPGLRLDFVVRQGFTLAGAEMELKLEARNLTGRDYEEYQNNGTNRIEINSYDVGTSFSIGLSAEF</sequence>
<evidence type="ECO:0000256" key="2">
    <source>
        <dbReference type="ARBA" id="ARBA00023136"/>
    </source>
</evidence>
<dbReference type="GO" id="GO:0009279">
    <property type="term" value="C:cell outer membrane"/>
    <property type="evidence" value="ECO:0007669"/>
    <property type="project" value="UniProtKB-SubCell"/>
</dbReference>
<name>A0A7D4BQE3_9SPHN</name>
<dbReference type="InterPro" id="IPR012910">
    <property type="entry name" value="Plug_dom"/>
</dbReference>
<dbReference type="PANTHER" id="PTHR40980">
    <property type="entry name" value="PLUG DOMAIN-CONTAINING PROTEIN"/>
    <property type="match status" value="1"/>
</dbReference>
<dbReference type="InterPro" id="IPR000531">
    <property type="entry name" value="Beta-barrel_TonB"/>
</dbReference>
<dbReference type="SUPFAM" id="SSF56935">
    <property type="entry name" value="Porins"/>
    <property type="match status" value="1"/>
</dbReference>
<gene>
    <name evidence="8" type="ORF">HQR01_14580</name>
</gene>
<protein>
    <submittedName>
        <fullName evidence="8">TonB-dependent receptor</fullName>
    </submittedName>
</protein>
<dbReference type="AlphaFoldDB" id="A0A7D4BQE3"/>
<organism evidence="8 9">
    <name type="scientific">Erythrobacter mangrovi</name>
    <dbReference type="NCBI Taxonomy" id="2739433"/>
    <lineage>
        <taxon>Bacteria</taxon>
        <taxon>Pseudomonadati</taxon>
        <taxon>Pseudomonadota</taxon>
        <taxon>Alphaproteobacteria</taxon>
        <taxon>Sphingomonadales</taxon>
        <taxon>Erythrobacteraceae</taxon>
        <taxon>Erythrobacter/Porphyrobacter group</taxon>
        <taxon>Erythrobacter</taxon>
    </lineage>
</organism>
<evidence type="ECO:0000313" key="9">
    <source>
        <dbReference type="Proteomes" id="UP000504693"/>
    </source>
</evidence>
<evidence type="ECO:0000259" key="7">
    <source>
        <dbReference type="Pfam" id="PF07715"/>
    </source>
</evidence>
<feature type="chain" id="PRO_5028916103" evidence="5">
    <location>
        <begin position="26"/>
        <end position="907"/>
    </location>
</feature>
<dbReference type="InterPro" id="IPR036942">
    <property type="entry name" value="Beta-barrel_TonB_sf"/>
</dbReference>
<dbReference type="PANTHER" id="PTHR40980:SF5">
    <property type="entry name" value="TONB-DEPENDENT RECEPTOR"/>
    <property type="match status" value="1"/>
</dbReference>
<keyword evidence="8" id="KW-0675">Receptor</keyword>
<dbReference type="Gene3D" id="2.40.170.20">
    <property type="entry name" value="TonB-dependent receptor, beta-barrel domain"/>
    <property type="match status" value="1"/>
</dbReference>
<dbReference type="KEGG" id="emv:HQR01_14580"/>
<keyword evidence="9" id="KW-1185">Reference proteome</keyword>
<evidence type="ECO:0000256" key="5">
    <source>
        <dbReference type="SAM" id="SignalP"/>
    </source>
</evidence>
<dbReference type="RefSeq" id="WP_173216451.1">
    <property type="nucleotide sequence ID" value="NZ_CP053921.1"/>
</dbReference>
<dbReference type="Gene3D" id="2.170.130.10">
    <property type="entry name" value="TonB-dependent receptor, plug domain"/>
    <property type="match status" value="1"/>
</dbReference>
<comment type="similarity">
    <text evidence="4">Belongs to the TonB-dependent receptor family.</text>
</comment>
<evidence type="ECO:0000256" key="1">
    <source>
        <dbReference type="ARBA" id="ARBA00004442"/>
    </source>
</evidence>
<dbReference type="Pfam" id="PF00593">
    <property type="entry name" value="TonB_dep_Rec_b-barrel"/>
    <property type="match status" value="1"/>
</dbReference>
<keyword evidence="2 4" id="KW-0472">Membrane</keyword>
<feature type="domain" description="TonB-dependent receptor-like beta-barrel" evidence="6">
    <location>
        <begin position="546"/>
        <end position="852"/>
    </location>
</feature>
<dbReference type="InterPro" id="IPR037066">
    <property type="entry name" value="Plug_dom_sf"/>
</dbReference>
<keyword evidence="4" id="KW-0798">TonB box</keyword>
<keyword evidence="3" id="KW-0998">Cell outer membrane</keyword>
<dbReference type="EMBL" id="CP053921">
    <property type="protein sequence ID" value="QKG72824.1"/>
    <property type="molecule type" value="Genomic_DNA"/>
</dbReference>
<evidence type="ECO:0000313" key="8">
    <source>
        <dbReference type="EMBL" id="QKG72824.1"/>
    </source>
</evidence>
<feature type="domain" description="TonB-dependent receptor plug" evidence="7">
    <location>
        <begin position="81"/>
        <end position="181"/>
    </location>
</feature>
<feature type="signal peptide" evidence="5">
    <location>
        <begin position="1"/>
        <end position="25"/>
    </location>
</feature>
<reference evidence="8 9" key="1">
    <citation type="submission" date="2020-05" db="EMBL/GenBank/DDBJ databases">
        <title>Erythrobacter mangrovi sp. nov., isolated from rhizosphere soil of mangrove plant (Kandelia candel).</title>
        <authorList>
            <person name="Ye Y.H."/>
        </authorList>
    </citation>
    <scope>NUCLEOTIDE SEQUENCE [LARGE SCALE GENOMIC DNA]</scope>
    <source>
        <strain evidence="8 9">EB310</strain>
    </source>
</reference>
<evidence type="ECO:0000256" key="3">
    <source>
        <dbReference type="ARBA" id="ARBA00023237"/>
    </source>
</evidence>
<dbReference type="Pfam" id="PF07715">
    <property type="entry name" value="Plug"/>
    <property type="match status" value="1"/>
</dbReference>
<comment type="subcellular location">
    <subcellularLocation>
        <location evidence="1 4">Cell outer membrane</location>
    </subcellularLocation>
</comment>
<proteinExistence type="inferred from homology"/>
<accession>A0A7D4BQE3</accession>
<evidence type="ECO:0000256" key="4">
    <source>
        <dbReference type="RuleBase" id="RU003357"/>
    </source>
</evidence>
<keyword evidence="5" id="KW-0732">Signal</keyword>